<protein>
    <submittedName>
        <fullName evidence="1">Uncharacterized protein</fullName>
    </submittedName>
</protein>
<proteinExistence type="predicted"/>
<sequence>MHHRAAGVRTFSGLKDSNFDAFLYKRRIIFREIVGTGAPTALAVEVETNLTATCGLQRGEEQKLLAAAVHQTEARMSMKNTSCGAVTWGPYNADYATTRA</sequence>
<reference evidence="1 2" key="1">
    <citation type="submission" date="2019-09" db="EMBL/GenBank/DDBJ databases">
        <title>Draft genome of the ectomycorrhizal ascomycete Sphaerosporella brunnea.</title>
        <authorList>
            <consortium name="DOE Joint Genome Institute"/>
            <person name="Benucci G.M."/>
            <person name="Marozzi G."/>
            <person name="Antonielli L."/>
            <person name="Sanchez S."/>
            <person name="Marco P."/>
            <person name="Wang X."/>
            <person name="Falini L.B."/>
            <person name="Barry K."/>
            <person name="Haridas S."/>
            <person name="Lipzen A."/>
            <person name="Labutti K."/>
            <person name="Grigoriev I.V."/>
            <person name="Murat C."/>
            <person name="Martin F."/>
            <person name="Albertini E."/>
            <person name="Donnini D."/>
            <person name="Bonito G."/>
        </authorList>
    </citation>
    <scope>NUCLEOTIDE SEQUENCE [LARGE SCALE GENOMIC DNA]</scope>
    <source>
        <strain evidence="1 2">Sb_GMNB300</strain>
    </source>
</reference>
<gene>
    <name evidence="1" type="ORF">FN846DRAFT_893359</name>
</gene>
<dbReference type="InParanoid" id="A0A5J5EL01"/>
<dbReference type="EMBL" id="VXIS01000215">
    <property type="protein sequence ID" value="KAA8896332.1"/>
    <property type="molecule type" value="Genomic_DNA"/>
</dbReference>
<organism evidence="1 2">
    <name type="scientific">Sphaerosporella brunnea</name>
    <dbReference type="NCBI Taxonomy" id="1250544"/>
    <lineage>
        <taxon>Eukaryota</taxon>
        <taxon>Fungi</taxon>
        <taxon>Dikarya</taxon>
        <taxon>Ascomycota</taxon>
        <taxon>Pezizomycotina</taxon>
        <taxon>Pezizomycetes</taxon>
        <taxon>Pezizales</taxon>
        <taxon>Pyronemataceae</taxon>
        <taxon>Sphaerosporella</taxon>
    </lineage>
</organism>
<accession>A0A5J5EL01</accession>
<keyword evidence="2" id="KW-1185">Reference proteome</keyword>
<comment type="caution">
    <text evidence="1">The sequence shown here is derived from an EMBL/GenBank/DDBJ whole genome shotgun (WGS) entry which is preliminary data.</text>
</comment>
<dbReference type="AlphaFoldDB" id="A0A5J5EL01"/>
<evidence type="ECO:0000313" key="1">
    <source>
        <dbReference type="EMBL" id="KAA8896332.1"/>
    </source>
</evidence>
<dbReference type="Proteomes" id="UP000326924">
    <property type="component" value="Unassembled WGS sequence"/>
</dbReference>
<name>A0A5J5EL01_9PEZI</name>
<evidence type="ECO:0000313" key="2">
    <source>
        <dbReference type="Proteomes" id="UP000326924"/>
    </source>
</evidence>